<protein>
    <submittedName>
        <fullName evidence="1">Uncharacterized protein</fullName>
    </submittedName>
</protein>
<comment type="caution">
    <text evidence="1">The sequence shown here is derived from an EMBL/GenBank/DDBJ whole genome shotgun (WGS) entry which is preliminary data.</text>
</comment>
<dbReference type="RefSeq" id="WP_126953758.1">
    <property type="nucleotide sequence ID" value="NZ_RZGR01000004.1"/>
</dbReference>
<name>A0A3S0XUD5_9GAMM</name>
<dbReference type="EMBL" id="RZGR01000004">
    <property type="protein sequence ID" value="RUQ90431.1"/>
    <property type="molecule type" value="Genomic_DNA"/>
</dbReference>
<reference evidence="1 2" key="1">
    <citation type="submission" date="2018-12" db="EMBL/GenBank/DDBJ databases">
        <title>Legionella sp,whole genome shotgun sequence.</title>
        <authorList>
            <person name="Wu H."/>
        </authorList>
    </citation>
    <scope>NUCLEOTIDE SEQUENCE [LARGE SCALE GENOMIC DNA]</scope>
    <source>
        <strain evidence="2">km714</strain>
    </source>
</reference>
<proteinExistence type="predicted"/>
<dbReference type="Proteomes" id="UP000288012">
    <property type="component" value="Unassembled WGS sequence"/>
</dbReference>
<evidence type="ECO:0000313" key="2">
    <source>
        <dbReference type="Proteomes" id="UP000288012"/>
    </source>
</evidence>
<evidence type="ECO:0000313" key="1">
    <source>
        <dbReference type="EMBL" id="RUQ90431.1"/>
    </source>
</evidence>
<gene>
    <name evidence="1" type="ORF">EKM59_02160</name>
</gene>
<keyword evidence="2" id="KW-1185">Reference proteome</keyword>
<accession>A0A3S0XUD5</accession>
<organism evidence="1 2">
    <name type="scientific">Legionella septentrionalis</name>
    <dbReference type="NCBI Taxonomy" id="2498109"/>
    <lineage>
        <taxon>Bacteria</taxon>
        <taxon>Pseudomonadati</taxon>
        <taxon>Pseudomonadota</taxon>
        <taxon>Gammaproteobacteria</taxon>
        <taxon>Legionellales</taxon>
        <taxon>Legionellaceae</taxon>
        <taxon>Legionella</taxon>
    </lineage>
</organism>
<dbReference type="AlphaFoldDB" id="A0A3S0XUD5"/>
<sequence>MFLSEAEHQEYNQNNKEMTVKETFLQEFQKIKRLQQMELLQGPNKKTLNIAIVVGQFLFSRSHKLSEEFTMRIGVMEDEPTQHYINLSENKHTKSIAKFLNAQNQGIIHSINYIPTLHDKKEIAVSFQEQDLQAENSNNRINVFIKENILEPAATNLIIHPQGFVVSQELLLSTLHNEIAEFLQTQEKNSSKLSAANFFSLRKTGEIPRSNSAPESLHKVESQYNLF</sequence>